<keyword evidence="4" id="KW-0238">DNA-binding</keyword>
<evidence type="ECO:0000256" key="3">
    <source>
        <dbReference type="ARBA" id="ARBA00022840"/>
    </source>
</evidence>
<proteinExistence type="inferred from homology"/>
<evidence type="ECO:0000256" key="1">
    <source>
        <dbReference type="ARBA" id="ARBA00006271"/>
    </source>
</evidence>
<dbReference type="Pfam" id="PF05192">
    <property type="entry name" value="MutS_III"/>
    <property type="match status" value="1"/>
</dbReference>
<keyword evidence="5" id="KW-0469">Meiosis</keyword>
<dbReference type="GO" id="GO:0007131">
    <property type="term" value="P:reciprocal meiotic recombination"/>
    <property type="evidence" value="ECO:0007669"/>
    <property type="project" value="TreeGrafter"/>
</dbReference>
<dbReference type="Pfam" id="PF00488">
    <property type="entry name" value="MutS_V"/>
    <property type="match status" value="1"/>
</dbReference>
<feature type="domain" description="DNA mismatch repair protein MutS core" evidence="6">
    <location>
        <begin position="14"/>
        <end position="235"/>
    </location>
</feature>
<comment type="similarity">
    <text evidence="1">Belongs to the DNA mismatch repair MutS family.</text>
</comment>
<keyword evidence="2" id="KW-0547">Nucleotide-binding</keyword>
<evidence type="ECO:0000259" key="6">
    <source>
        <dbReference type="SMART" id="SM00533"/>
    </source>
</evidence>
<dbReference type="GO" id="GO:0005634">
    <property type="term" value="C:nucleus"/>
    <property type="evidence" value="ECO:0007669"/>
    <property type="project" value="TreeGrafter"/>
</dbReference>
<dbReference type="GO" id="GO:0140664">
    <property type="term" value="F:ATP-dependent DNA damage sensor activity"/>
    <property type="evidence" value="ECO:0007669"/>
    <property type="project" value="InterPro"/>
</dbReference>
<dbReference type="OrthoDB" id="10252754at2759"/>
<dbReference type="EMBL" id="JABSTR010000002">
    <property type="protein sequence ID" value="KAH9363560.1"/>
    <property type="molecule type" value="Genomic_DNA"/>
</dbReference>
<keyword evidence="8" id="KW-1185">Reference proteome</keyword>
<evidence type="ECO:0000313" key="8">
    <source>
        <dbReference type="Proteomes" id="UP000821853"/>
    </source>
</evidence>
<dbReference type="InterPro" id="IPR036187">
    <property type="entry name" value="DNA_mismatch_repair_MutS_sf"/>
</dbReference>
<dbReference type="GO" id="GO:0006298">
    <property type="term" value="P:mismatch repair"/>
    <property type="evidence" value="ECO:0007669"/>
    <property type="project" value="InterPro"/>
</dbReference>
<dbReference type="InterPro" id="IPR027417">
    <property type="entry name" value="P-loop_NTPase"/>
</dbReference>
<dbReference type="SUPFAM" id="SSF48334">
    <property type="entry name" value="DNA repair protein MutS, domain III"/>
    <property type="match status" value="1"/>
</dbReference>
<dbReference type="AlphaFoldDB" id="A0A9J6FMB7"/>
<dbReference type="InterPro" id="IPR007696">
    <property type="entry name" value="DNA_mismatch_repair_MutS_core"/>
</dbReference>
<dbReference type="PANTHER" id="PTHR11361">
    <property type="entry name" value="DNA MISMATCH REPAIR PROTEIN MUTS FAMILY MEMBER"/>
    <property type="match status" value="1"/>
</dbReference>
<dbReference type="GO" id="GO:0030983">
    <property type="term" value="F:mismatched DNA binding"/>
    <property type="evidence" value="ECO:0007669"/>
    <property type="project" value="InterPro"/>
</dbReference>
<evidence type="ECO:0000256" key="4">
    <source>
        <dbReference type="ARBA" id="ARBA00023125"/>
    </source>
</evidence>
<dbReference type="SUPFAM" id="SSF52540">
    <property type="entry name" value="P-loop containing nucleoside triphosphate hydrolases"/>
    <property type="match status" value="1"/>
</dbReference>
<name>A0A9J6FMB7_HAELO</name>
<dbReference type="Gene3D" id="3.40.50.300">
    <property type="entry name" value="P-loop containing nucleotide triphosphate hydrolases"/>
    <property type="match status" value="1"/>
</dbReference>
<dbReference type="InterPro" id="IPR045076">
    <property type="entry name" value="MutS"/>
</dbReference>
<gene>
    <name evidence="7" type="ORF">HPB48_005907</name>
</gene>
<keyword evidence="3" id="KW-0067">ATP-binding</keyword>
<reference evidence="7 8" key="1">
    <citation type="journal article" date="2020" name="Cell">
        <title>Large-Scale Comparative Analyses of Tick Genomes Elucidate Their Genetic Diversity and Vector Capacities.</title>
        <authorList>
            <consortium name="Tick Genome and Microbiome Consortium (TIGMIC)"/>
            <person name="Jia N."/>
            <person name="Wang J."/>
            <person name="Shi W."/>
            <person name="Du L."/>
            <person name="Sun Y."/>
            <person name="Zhan W."/>
            <person name="Jiang J.F."/>
            <person name="Wang Q."/>
            <person name="Zhang B."/>
            <person name="Ji P."/>
            <person name="Bell-Sakyi L."/>
            <person name="Cui X.M."/>
            <person name="Yuan T.T."/>
            <person name="Jiang B.G."/>
            <person name="Yang W.F."/>
            <person name="Lam T.T."/>
            <person name="Chang Q.C."/>
            <person name="Ding S.J."/>
            <person name="Wang X.J."/>
            <person name="Zhu J.G."/>
            <person name="Ruan X.D."/>
            <person name="Zhao L."/>
            <person name="Wei J.T."/>
            <person name="Ye R.Z."/>
            <person name="Que T.C."/>
            <person name="Du C.H."/>
            <person name="Zhou Y.H."/>
            <person name="Cheng J.X."/>
            <person name="Dai P.F."/>
            <person name="Guo W.B."/>
            <person name="Han X.H."/>
            <person name="Huang E.J."/>
            <person name="Li L.F."/>
            <person name="Wei W."/>
            <person name="Gao Y.C."/>
            <person name="Liu J.Z."/>
            <person name="Shao H.Z."/>
            <person name="Wang X."/>
            <person name="Wang C.C."/>
            <person name="Yang T.C."/>
            <person name="Huo Q.B."/>
            <person name="Li W."/>
            <person name="Chen H.Y."/>
            <person name="Chen S.E."/>
            <person name="Zhou L.G."/>
            <person name="Ni X.B."/>
            <person name="Tian J.H."/>
            <person name="Sheng Y."/>
            <person name="Liu T."/>
            <person name="Pan Y.S."/>
            <person name="Xia L.Y."/>
            <person name="Li J."/>
            <person name="Zhao F."/>
            <person name="Cao W.C."/>
        </authorList>
    </citation>
    <scope>NUCLEOTIDE SEQUENCE [LARGE SCALE GENOMIC DNA]</scope>
    <source>
        <strain evidence="7">HaeL-2018</strain>
    </source>
</reference>
<dbReference type="PANTHER" id="PTHR11361:SF21">
    <property type="entry name" value="MUTS PROTEIN HOMOLOG 4"/>
    <property type="match status" value="1"/>
</dbReference>
<protein>
    <recommendedName>
        <fullName evidence="6">DNA mismatch repair protein MutS core domain-containing protein</fullName>
    </recommendedName>
</protein>
<accession>A0A9J6FMB7</accession>
<dbReference type="SMART" id="SM00533">
    <property type="entry name" value="MUTSd"/>
    <property type="match status" value="1"/>
</dbReference>
<comment type="caution">
    <text evidence="7">The sequence shown here is derived from an EMBL/GenBank/DDBJ whole genome shotgun (WGS) entry which is preliminary data.</text>
</comment>
<dbReference type="Gene3D" id="1.10.1420.10">
    <property type="match status" value="1"/>
</dbReference>
<evidence type="ECO:0000256" key="2">
    <source>
        <dbReference type="ARBA" id="ARBA00022741"/>
    </source>
</evidence>
<dbReference type="InterPro" id="IPR000432">
    <property type="entry name" value="DNA_mismatch_repair_MutS_C"/>
</dbReference>
<sequence>MRDLELLTNTLVPRSPVTLFGILNHTKTPGGSRLLRVNMLQPPRDLATIVQRQKAVQQLLDSEELFYNFQFLLAKFSDMESLLASLVQVPRVETLRSMEAAVHNCVCLKHILEHVEPFRVVLSKCENTLLGTYAEVGLVEKEMAVEYALPLRLSYSQLRGFFAQMNYTGAVPELPDTFIKVTVTKTTISFTTDTLVSGPTLAQCELVYFPTNTVRPEFTDTLCIMEGQHPVLEKAGMRTYVPNDTSGKSTYLKQVAALQVMAQLGSFVPAKHASFRIADQIFARTGHGDDIETNCSTFLMEVSPSCLLLL</sequence>
<dbReference type="Proteomes" id="UP000821853">
    <property type="component" value="Chromosome 10"/>
</dbReference>
<dbReference type="OMA" id="AKHASFR"/>
<dbReference type="GO" id="GO:0005524">
    <property type="term" value="F:ATP binding"/>
    <property type="evidence" value="ECO:0007669"/>
    <property type="project" value="UniProtKB-KW"/>
</dbReference>
<evidence type="ECO:0000256" key="5">
    <source>
        <dbReference type="ARBA" id="ARBA00023254"/>
    </source>
</evidence>
<organism evidence="7 8">
    <name type="scientific">Haemaphysalis longicornis</name>
    <name type="common">Bush tick</name>
    <dbReference type="NCBI Taxonomy" id="44386"/>
    <lineage>
        <taxon>Eukaryota</taxon>
        <taxon>Metazoa</taxon>
        <taxon>Ecdysozoa</taxon>
        <taxon>Arthropoda</taxon>
        <taxon>Chelicerata</taxon>
        <taxon>Arachnida</taxon>
        <taxon>Acari</taxon>
        <taxon>Parasitiformes</taxon>
        <taxon>Ixodida</taxon>
        <taxon>Ixodoidea</taxon>
        <taxon>Ixodidae</taxon>
        <taxon>Haemaphysalinae</taxon>
        <taxon>Haemaphysalis</taxon>
    </lineage>
</organism>
<dbReference type="VEuPathDB" id="VectorBase:HLOH_041313"/>
<evidence type="ECO:0000313" key="7">
    <source>
        <dbReference type="EMBL" id="KAH9363560.1"/>
    </source>
</evidence>